<evidence type="ECO:0000256" key="4">
    <source>
        <dbReference type="ARBA" id="ARBA00022692"/>
    </source>
</evidence>
<keyword evidence="3" id="KW-1003">Cell membrane</keyword>
<dbReference type="Proteomes" id="UP000242470">
    <property type="component" value="Unassembled WGS sequence"/>
</dbReference>
<dbReference type="PROSITE" id="PS50850">
    <property type="entry name" value="MFS"/>
    <property type="match status" value="1"/>
</dbReference>
<dbReference type="PANTHER" id="PTHR23513">
    <property type="entry name" value="INTEGRAL MEMBRANE EFFLUX PROTEIN-RELATED"/>
    <property type="match status" value="1"/>
</dbReference>
<evidence type="ECO:0000313" key="11">
    <source>
        <dbReference type="Proteomes" id="UP000242470"/>
    </source>
</evidence>
<proteinExistence type="predicted"/>
<dbReference type="GO" id="GO:0005886">
    <property type="term" value="C:plasma membrane"/>
    <property type="evidence" value="ECO:0007669"/>
    <property type="project" value="UniProtKB-SubCell"/>
</dbReference>
<evidence type="ECO:0000256" key="7">
    <source>
        <dbReference type="SAM" id="Phobius"/>
    </source>
</evidence>
<gene>
    <name evidence="10" type="ORF">CD158_06695</name>
    <name evidence="9" type="ORF">QYH67_07880</name>
</gene>
<dbReference type="SUPFAM" id="SSF103473">
    <property type="entry name" value="MFS general substrate transporter"/>
    <property type="match status" value="1"/>
</dbReference>
<dbReference type="EMBL" id="JAUHQC010000011">
    <property type="protein sequence ID" value="MDN4533480.1"/>
    <property type="molecule type" value="Genomic_DNA"/>
</dbReference>
<sequence length="397" mass="44205">MAKYFFPSSFLLFLGNWIGQITLNWYVFTLYHNAVHLALINFFRLIPILFISVWAGKITDKYNRGTLLRTTITSSFSLTAILTVLIFSFGKLPIAVFVVYSLGRGILSAVETPVRQAVLPDISDKLSIAQAVSYHSFIINICRSIGPAVAGFVIASFSSKYGFLLQSICYGISILFCLKLVFEHQTPDNEDDDDNSKFTLKVVLDYLRSNTNSRRIVITSFVIMATGFCYTTLLPVLTDYNFPDQAQIFGIAMTFSAVGGILATLIIPHVLKHFSVTATYYLSSLLFGVALIGTIIANSIMLFIVLFFIGLFSQWSRTTNRIYFQYDVDPKNRGKILSVIMMDRGMIPLGAMVLSVLSETVGIVYTFVTMGLITLIVSIVFGLLSRKTNDGGRSYES</sequence>
<comment type="subcellular location">
    <subcellularLocation>
        <location evidence="1">Cell membrane</location>
        <topology evidence="1">Multi-pass membrane protein</topology>
    </subcellularLocation>
</comment>
<comment type="caution">
    <text evidence="10">The sequence shown here is derived from an EMBL/GenBank/DDBJ whole genome shotgun (WGS) entry which is preliminary data.</text>
</comment>
<dbReference type="Gene3D" id="1.20.1250.20">
    <property type="entry name" value="MFS general substrate transporter like domains"/>
    <property type="match status" value="1"/>
</dbReference>
<keyword evidence="5 7" id="KW-1133">Transmembrane helix</keyword>
<protein>
    <submittedName>
        <fullName evidence="10">MFS transporter</fullName>
    </submittedName>
</protein>
<dbReference type="GO" id="GO:0022857">
    <property type="term" value="F:transmembrane transporter activity"/>
    <property type="evidence" value="ECO:0007669"/>
    <property type="project" value="InterPro"/>
</dbReference>
<dbReference type="GeneID" id="64981610"/>
<reference evidence="9" key="2">
    <citation type="submission" date="2023-07" db="EMBL/GenBank/DDBJ databases">
        <title>Evaluation of the beneficial properties of pineapple isolates.</title>
        <authorList>
            <person name="Adefiranye O."/>
        </authorList>
    </citation>
    <scope>NUCLEOTIDE SEQUENCE</scope>
    <source>
        <strain evidence="9">PAPLE_T1</strain>
    </source>
</reference>
<feature type="transmembrane region" description="Helical" evidence="7">
    <location>
        <begin position="363"/>
        <end position="384"/>
    </location>
</feature>
<evidence type="ECO:0000259" key="8">
    <source>
        <dbReference type="PROSITE" id="PS50850"/>
    </source>
</evidence>
<evidence type="ECO:0000256" key="2">
    <source>
        <dbReference type="ARBA" id="ARBA00022448"/>
    </source>
</evidence>
<feature type="transmembrane region" description="Helical" evidence="7">
    <location>
        <begin position="216"/>
        <end position="236"/>
    </location>
</feature>
<name>A0AAP8PNY4_9STAP</name>
<feature type="domain" description="Major facilitator superfamily (MFS) profile" evidence="8">
    <location>
        <begin position="1"/>
        <end position="389"/>
    </location>
</feature>
<dbReference type="PANTHER" id="PTHR23513:SF11">
    <property type="entry name" value="STAPHYLOFERRIN A TRANSPORTER"/>
    <property type="match status" value="1"/>
</dbReference>
<accession>A0AAP8PNY4</accession>
<feature type="transmembrane region" description="Helical" evidence="7">
    <location>
        <begin position="76"/>
        <end position="100"/>
    </location>
</feature>
<dbReference type="CDD" id="cd06173">
    <property type="entry name" value="MFS_MefA_like"/>
    <property type="match status" value="1"/>
</dbReference>
<keyword evidence="4 7" id="KW-0812">Transmembrane</keyword>
<organism evidence="10 11">
    <name type="scientific">Staphylococcus auricularis</name>
    <dbReference type="NCBI Taxonomy" id="29379"/>
    <lineage>
        <taxon>Bacteria</taxon>
        <taxon>Bacillati</taxon>
        <taxon>Bacillota</taxon>
        <taxon>Bacilli</taxon>
        <taxon>Bacillales</taxon>
        <taxon>Staphylococcaceae</taxon>
        <taxon>Staphylococcus</taxon>
    </lineage>
</organism>
<dbReference type="Pfam" id="PF05977">
    <property type="entry name" value="MFS_3"/>
    <property type="match status" value="1"/>
</dbReference>
<dbReference type="InterPro" id="IPR020846">
    <property type="entry name" value="MFS_dom"/>
</dbReference>
<feature type="transmembrane region" description="Helical" evidence="7">
    <location>
        <begin position="9"/>
        <end position="28"/>
    </location>
</feature>
<feature type="transmembrane region" description="Helical" evidence="7">
    <location>
        <begin position="336"/>
        <end position="357"/>
    </location>
</feature>
<dbReference type="InterPro" id="IPR036259">
    <property type="entry name" value="MFS_trans_sf"/>
</dbReference>
<feature type="transmembrane region" description="Helical" evidence="7">
    <location>
        <begin position="161"/>
        <end position="182"/>
    </location>
</feature>
<feature type="transmembrane region" description="Helical" evidence="7">
    <location>
        <begin position="34"/>
        <end position="55"/>
    </location>
</feature>
<feature type="transmembrane region" description="Helical" evidence="7">
    <location>
        <begin position="287"/>
        <end position="315"/>
    </location>
</feature>
<dbReference type="InterPro" id="IPR010290">
    <property type="entry name" value="TM_effector"/>
</dbReference>
<keyword evidence="2" id="KW-0813">Transport</keyword>
<dbReference type="EMBL" id="PPQW01000035">
    <property type="protein sequence ID" value="PNZ67246.1"/>
    <property type="molecule type" value="Genomic_DNA"/>
</dbReference>
<reference evidence="10 11" key="1">
    <citation type="submission" date="2017-08" db="EMBL/GenBank/DDBJ databases">
        <title>Draft genome sequences of 64 type strains of genus Staph aureus.</title>
        <authorList>
            <person name="Cole K."/>
            <person name="Golubchik T."/>
            <person name="Russell J."/>
            <person name="Foster D."/>
            <person name="Llewelyn M."/>
            <person name="Wilson D."/>
            <person name="Crook D."/>
            <person name="Paul J."/>
        </authorList>
    </citation>
    <scope>NUCLEOTIDE SEQUENCE [LARGE SCALE GENOMIC DNA]</scope>
    <source>
        <strain evidence="10 11">NCTC 12101</strain>
    </source>
</reference>
<dbReference type="AlphaFoldDB" id="A0AAP8PNY4"/>
<dbReference type="RefSeq" id="WP_059107604.1">
    <property type="nucleotide sequence ID" value="NZ_AP024589.1"/>
</dbReference>
<evidence type="ECO:0000313" key="9">
    <source>
        <dbReference type="EMBL" id="MDN4533480.1"/>
    </source>
</evidence>
<evidence type="ECO:0000256" key="3">
    <source>
        <dbReference type="ARBA" id="ARBA00022475"/>
    </source>
</evidence>
<dbReference type="Proteomes" id="UP001171687">
    <property type="component" value="Unassembled WGS sequence"/>
</dbReference>
<evidence type="ECO:0000256" key="6">
    <source>
        <dbReference type="ARBA" id="ARBA00023136"/>
    </source>
</evidence>
<evidence type="ECO:0000256" key="1">
    <source>
        <dbReference type="ARBA" id="ARBA00004651"/>
    </source>
</evidence>
<keyword evidence="6 7" id="KW-0472">Membrane</keyword>
<evidence type="ECO:0000256" key="5">
    <source>
        <dbReference type="ARBA" id="ARBA00022989"/>
    </source>
</evidence>
<feature type="transmembrane region" description="Helical" evidence="7">
    <location>
        <begin position="134"/>
        <end position="154"/>
    </location>
</feature>
<evidence type="ECO:0000313" key="10">
    <source>
        <dbReference type="EMBL" id="PNZ67246.1"/>
    </source>
</evidence>
<feature type="transmembrane region" description="Helical" evidence="7">
    <location>
        <begin position="248"/>
        <end position="267"/>
    </location>
</feature>